<dbReference type="GO" id="GO:0003677">
    <property type="term" value="F:DNA binding"/>
    <property type="evidence" value="ECO:0007669"/>
    <property type="project" value="InterPro"/>
</dbReference>
<dbReference type="SUPFAM" id="SSF47781">
    <property type="entry name" value="RuvA domain 2-like"/>
    <property type="match status" value="1"/>
</dbReference>
<dbReference type="PANTHER" id="PTHR21180">
    <property type="entry name" value="ENDONUCLEASE/EXONUCLEASE/PHOSPHATASE FAMILY DOMAIN-CONTAINING PROTEIN 1"/>
    <property type="match status" value="1"/>
</dbReference>
<dbReference type="Pfam" id="PF12836">
    <property type="entry name" value="HHH_3"/>
    <property type="match status" value="1"/>
</dbReference>
<dbReference type="AlphaFoldDB" id="A0A7Y9FDP9"/>
<dbReference type="Proteomes" id="UP000577956">
    <property type="component" value="Unassembled WGS sequence"/>
</dbReference>
<proteinExistence type="predicted"/>
<dbReference type="EMBL" id="JACCBK010000001">
    <property type="protein sequence ID" value="NYD85117.1"/>
    <property type="molecule type" value="Genomic_DNA"/>
</dbReference>
<accession>A0A7Y9FDP9</accession>
<dbReference type="InterPro" id="IPR051675">
    <property type="entry name" value="Endo/Exo/Phosphatase_dom_1"/>
</dbReference>
<dbReference type="Proteomes" id="UP000618382">
    <property type="component" value="Unassembled WGS sequence"/>
</dbReference>
<comment type="caution">
    <text evidence="4">The sequence shown here is derived from an EMBL/GenBank/DDBJ whole genome shotgun (WGS) entry which is preliminary data.</text>
</comment>
<evidence type="ECO:0000313" key="5">
    <source>
        <dbReference type="Proteomes" id="UP000577956"/>
    </source>
</evidence>
<feature type="region of interest" description="Disordered" evidence="1">
    <location>
        <begin position="26"/>
        <end position="47"/>
    </location>
</feature>
<evidence type="ECO:0000313" key="3">
    <source>
        <dbReference type="EMBL" id="GIG33821.1"/>
    </source>
</evidence>
<dbReference type="GO" id="GO:0015628">
    <property type="term" value="P:protein secretion by the type II secretion system"/>
    <property type="evidence" value="ECO:0007669"/>
    <property type="project" value="TreeGrafter"/>
</dbReference>
<feature type="region of interest" description="Disordered" evidence="1">
    <location>
        <begin position="77"/>
        <end position="106"/>
    </location>
</feature>
<protein>
    <submittedName>
        <fullName evidence="4">Competence protein ComEA</fullName>
    </submittedName>
</protein>
<keyword evidence="6" id="KW-1185">Reference proteome</keyword>
<dbReference type="Gene3D" id="3.10.560.10">
    <property type="entry name" value="Outer membrane lipoprotein wza domain like"/>
    <property type="match status" value="1"/>
</dbReference>
<dbReference type="SMART" id="SM00278">
    <property type="entry name" value="HhH1"/>
    <property type="match status" value="2"/>
</dbReference>
<sequence length="316" mass="31155">MTADPASDRDDVARRLAALARAPRPVVTAVPGPPVPAPPGRRAPVPVTPAPVPPAPVPLVPSTAVPRPVRWAPTTAGALAHAAQTVRDPAPQERPTSRTSRGPSGRVRWAVDARTAGVAVGVVALLVGAVVLRAASAPAGEAVALPTPAVTAEVPAAGTGVAPTPGASTAPAAPAELLVHVVGAVAQPGVVHLTDGARVADALDAAGGVVDGADPAALNLARTVVDGEQVRVPRVGEVLDPPADAVPTPATGGQVGDAPVDLNTADLAALEGLPGVGPVLAGRIVEGRPYASVDALDDVPGIGPTLMADLRDRVRV</sequence>
<dbReference type="Gene3D" id="1.10.150.320">
    <property type="entry name" value="Photosystem II 12 kDa extrinsic protein"/>
    <property type="match status" value="1"/>
</dbReference>
<organism evidence="4 5">
    <name type="scientific">Cellulomonas oligotrophica</name>
    <dbReference type="NCBI Taxonomy" id="931536"/>
    <lineage>
        <taxon>Bacteria</taxon>
        <taxon>Bacillati</taxon>
        <taxon>Actinomycetota</taxon>
        <taxon>Actinomycetes</taxon>
        <taxon>Micrococcales</taxon>
        <taxon>Cellulomonadaceae</taxon>
        <taxon>Cellulomonas</taxon>
    </lineage>
</organism>
<reference evidence="3 6" key="2">
    <citation type="submission" date="2021-01" db="EMBL/GenBank/DDBJ databases">
        <title>Whole genome shotgun sequence of Cellulomonas oligotrophica NBRC 109435.</title>
        <authorList>
            <person name="Komaki H."/>
            <person name="Tamura T."/>
        </authorList>
    </citation>
    <scope>NUCLEOTIDE SEQUENCE [LARGE SCALE GENOMIC DNA]</scope>
    <source>
        <strain evidence="3 6">NBRC 109435</strain>
    </source>
</reference>
<evidence type="ECO:0000313" key="6">
    <source>
        <dbReference type="Proteomes" id="UP000618382"/>
    </source>
</evidence>
<evidence type="ECO:0000313" key="4">
    <source>
        <dbReference type="EMBL" id="NYD85117.1"/>
    </source>
</evidence>
<dbReference type="InterPro" id="IPR010994">
    <property type="entry name" value="RuvA_2-like"/>
</dbReference>
<dbReference type="InterPro" id="IPR003583">
    <property type="entry name" value="Hlx-hairpin-Hlx_DNA-bd_motif"/>
</dbReference>
<evidence type="ECO:0000259" key="2">
    <source>
        <dbReference type="SMART" id="SM00278"/>
    </source>
</evidence>
<gene>
    <name evidence="4" type="ORF">BKA21_000666</name>
    <name evidence="3" type="ORF">Col01nite_29800</name>
</gene>
<feature type="domain" description="Helix-hairpin-helix DNA-binding motif class 1" evidence="2">
    <location>
        <begin position="294"/>
        <end position="313"/>
    </location>
</feature>
<dbReference type="PANTHER" id="PTHR21180:SF32">
    <property type="entry name" value="ENDONUCLEASE_EXONUCLEASE_PHOSPHATASE FAMILY DOMAIN-CONTAINING PROTEIN 1"/>
    <property type="match status" value="1"/>
</dbReference>
<dbReference type="RefSeq" id="WP_179625303.1">
    <property type="nucleotide sequence ID" value="NZ_BAABFI010000017.1"/>
</dbReference>
<reference evidence="4 5" key="1">
    <citation type="submission" date="2020-07" db="EMBL/GenBank/DDBJ databases">
        <title>Sequencing the genomes of 1000 actinobacteria strains.</title>
        <authorList>
            <person name="Klenk H.-P."/>
        </authorList>
    </citation>
    <scope>NUCLEOTIDE SEQUENCE [LARGE SCALE GENOMIC DNA]</scope>
    <source>
        <strain evidence="4 5">DSM 24482</strain>
    </source>
</reference>
<dbReference type="GO" id="GO:0015627">
    <property type="term" value="C:type II protein secretion system complex"/>
    <property type="evidence" value="ECO:0007669"/>
    <property type="project" value="TreeGrafter"/>
</dbReference>
<dbReference type="InterPro" id="IPR019554">
    <property type="entry name" value="Soluble_ligand-bd"/>
</dbReference>
<dbReference type="Pfam" id="PF10531">
    <property type="entry name" value="SLBB"/>
    <property type="match status" value="1"/>
</dbReference>
<evidence type="ECO:0000256" key="1">
    <source>
        <dbReference type="SAM" id="MobiDB-lite"/>
    </source>
</evidence>
<dbReference type="GO" id="GO:0006281">
    <property type="term" value="P:DNA repair"/>
    <property type="evidence" value="ECO:0007669"/>
    <property type="project" value="InterPro"/>
</dbReference>
<feature type="domain" description="Helix-hairpin-helix DNA-binding motif class 1" evidence="2">
    <location>
        <begin position="268"/>
        <end position="287"/>
    </location>
</feature>
<feature type="compositionally biased region" description="Pro residues" evidence="1">
    <location>
        <begin position="31"/>
        <end position="47"/>
    </location>
</feature>
<dbReference type="EMBL" id="BONN01000009">
    <property type="protein sequence ID" value="GIG33821.1"/>
    <property type="molecule type" value="Genomic_DNA"/>
</dbReference>
<name>A0A7Y9FDP9_9CELL</name>